<evidence type="ECO:0000313" key="1">
    <source>
        <dbReference type="EMBL" id="AZZ54792.1"/>
    </source>
</evidence>
<evidence type="ECO:0008006" key="3">
    <source>
        <dbReference type="Google" id="ProtNLM"/>
    </source>
</evidence>
<dbReference type="KEGG" id="ria:C7V51_02015"/>
<dbReference type="AlphaFoldDB" id="A0AAD1EL76"/>
<dbReference type="Proteomes" id="UP000283946">
    <property type="component" value="Chromosome"/>
</dbReference>
<dbReference type="RefSeq" id="WP_104264020.1">
    <property type="nucleotide sequence ID" value="NZ_CP028130.1"/>
</dbReference>
<dbReference type="InterPro" id="IPR043504">
    <property type="entry name" value="Peptidase_S1_PA_chymotrypsin"/>
</dbReference>
<accession>A0AAD1EL76</accession>
<evidence type="ECO:0000313" key="2">
    <source>
        <dbReference type="Proteomes" id="UP000283946"/>
    </source>
</evidence>
<dbReference type="Gene3D" id="2.40.10.10">
    <property type="entry name" value="Trypsin-like serine proteases"/>
    <property type="match status" value="2"/>
</dbReference>
<protein>
    <recommendedName>
        <fullName evidence="3">Peptidase S1 domain-containing protein</fullName>
    </recommendedName>
</protein>
<dbReference type="InterPro" id="IPR009003">
    <property type="entry name" value="Peptidase_S1_PA"/>
</dbReference>
<proteinExistence type="predicted"/>
<dbReference type="EMBL" id="CP028130">
    <property type="protein sequence ID" value="AZZ54792.1"/>
    <property type="molecule type" value="Genomic_DNA"/>
</dbReference>
<sequence length="268" mass="27740">MRKAVIACPANRAVGLISVLLVLGAMVGFASPANALNQIRRTTPIVAGTVIASPTKTCTVGAVLVRNTVGAFASSVTAAVRYLVLAKHCAPAIGTTIRLGTRPIGIVTWISAVDDVELVQVPPEITSTQGCHGAHGCFGGDLIVPLASGRVVLGTPGGERAVPMKPAAIPGADERFCTSGGISGVNCRWMVETDRPGNWGDSAGQIAVTTGDRLPQRGDSGGPVVGQQGQLYGIIQRGGFGSYSNLMQYLPIEELFSQLNHEFDIAPL</sequence>
<gene>
    <name evidence="1" type="ORF">C7V51_02015</name>
</gene>
<dbReference type="SUPFAM" id="SSF50494">
    <property type="entry name" value="Trypsin-like serine proteases"/>
    <property type="match status" value="1"/>
</dbReference>
<name>A0AAD1EL76_9MICO</name>
<organism evidence="1 2">
    <name type="scientific">Rathayibacter iranicus</name>
    <dbReference type="NCBI Taxonomy" id="59737"/>
    <lineage>
        <taxon>Bacteria</taxon>
        <taxon>Bacillati</taxon>
        <taxon>Actinomycetota</taxon>
        <taxon>Actinomycetes</taxon>
        <taxon>Micrococcales</taxon>
        <taxon>Microbacteriaceae</taxon>
        <taxon>Rathayibacter</taxon>
    </lineage>
</organism>
<reference evidence="1 2" key="1">
    <citation type="submission" date="2018-03" db="EMBL/GenBank/DDBJ databases">
        <title>Bacteriophage NCPPB3778 and a type I-E CRISPR drive the evolution of the US Biological Select Agent, Rathayibacter toxicus.</title>
        <authorList>
            <person name="Davis E.W.II."/>
            <person name="Tabima J.F."/>
            <person name="Weisberg A.J."/>
            <person name="Dantas Lopes L."/>
            <person name="Wiseman M.S."/>
            <person name="Wiseman M.S."/>
            <person name="Pupko T."/>
            <person name="Belcher M.S."/>
            <person name="Sechler A.J."/>
            <person name="Tancos M.A."/>
            <person name="Schroeder B.K."/>
            <person name="Murray T.D."/>
            <person name="Luster D.G."/>
            <person name="Schneider W.L."/>
            <person name="Rogers E."/>
            <person name="Andreote F.D."/>
            <person name="Grunwald N.J."/>
            <person name="Putnam M.L."/>
            <person name="Chang J.H."/>
        </authorList>
    </citation>
    <scope>NUCLEOTIDE SEQUENCE [LARGE SCALE GENOMIC DNA]</scope>
    <source>
        <strain evidence="1 2">NCCPB 2253</strain>
    </source>
</reference>